<dbReference type="AlphaFoldDB" id="K7ZFZ7"/>
<gene>
    <name evidence="1" type="ORF">Bdt_2314</name>
</gene>
<name>K7ZFZ7_BDEBC</name>
<dbReference type="Proteomes" id="UP000010074">
    <property type="component" value="Chromosome"/>
</dbReference>
<dbReference type="EMBL" id="CP002930">
    <property type="protein sequence ID" value="AFY01997.1"/>
    <property type="molecule type" value="Genomic_DNA"/>
</dbReference>
<dbReference type="KEGG" id="bbat:Bdt_2314"/>
<organism evidence="1 2">
    <name type="scientific">Bdellovibrio bacteriovorus str. Tiberius</name>
    <dbReference type="NCBI Taxonomy" id="1069642"/>
    <lineage>
        <taxon>Bacteria</taxon>
        <taxon>Pseudomonadati</taxon>
        <taxon>Bdellovibrionota</taxon>
        <taxon>Bdellovibrionia</taxon>
        <taxon>Bdellovibrionales</taxon>
        <taxon>Pseudobdellovibrionaceae</taxon>
        <taxon>Bdellovibrio</taxon>
    </lineage>
</organism>
<evidence type="ECO:0000313" key="2">
    <source>
        <dbReference type="Proteomes" id="UP000010074"/>
    </source>
</evidence>
<reference evidence="1 2" key="1">
    <citation type="journal article" date="2012" name="BMC Genomics">
        <title>Genome analysis of a simultaneously predatory and prey-independent, novel Bdellovibrio bacteriovorus from the River Tiber, supports in silico predictions of both ancient and recent lateral gene transfer from diverse bacteria.</title>
        <authorList>
            <person name="Hobley L."/>
            <person name="Lerner T.R."/>
            <person name="Williams L.E."/>
            <person name="Lambert C."/>
            <person name="Till R."/>
            <person name="Milner D.S."/>
            <person name="Basford S.M."/>
            <person name="Capeness M.J."/>
            <person name="Fenton A.K."/>
            <person name="Atterbury R.J."/>
            <person name="Harris M.A."/>
            <person name="Sockett R.E."/>
        </authorList>
    </citation>
    <scope>NUCLEOTIDE SEQUENCE [LARGE SCALE GENOMIC DNA]</scope>
    <source>
        <strain evidence="1 2">Tiberius</strain>
    </source>
</reference>
<dbReference type="HOGENOM" id="CLU_3395272_0_0_7"/>
<proteinExistence type="predicted"/>
<sequence length="31" mass="3704">MVRDSAIKKAAIFDQRLFYFERLKTTSFSSF</sequence>
<accession>K7ZFZ7</accession>
<evidence type="ECO:0000313" key="1">
    <source>
        <dbReference type="EMBL" id="AFY01997.1"/>
    </source>
</evidence>
<protein>
    <submittedName>
        <fullName evidence="1">Uncharacterized protein</fullName>
    </submittedName>
</protein>